<dbReference type="Proteomes" id="UP000199417">
    <property type="component" value="Unassembled WGS sequence"/>
</dbReference>
<dbReference type="InterPro" id="IPR036514">
    <property type="entry name" value="SGNH_hydro_sf"/>
</dbReference>
<name>A0A1G6NKJ5_9NOCA</name>
<accession>A0A1G6NKJ5</accession>
<reference evidence="1 2" key="1">
    <citation type="submission" date="2016-10" db="EMBL/GenBank/DDBJ databases">
        <authorList>
            <person name="de Groot N.N."/>
        </authorList>
    </citation>
    <scope>NUCLEOTIDE SEQUENCE [LARGE SCALE GENOMIC DNA]</scope>
    <source>
        <strain evidence="1 2">JCM 11308</strain>
    </source>
</reference>
<dbReference type="Gene3D" id="3.40.50.1110">
    <property type="entry name" value="SGNH hydrolase"/>
    <property type="match status" value="1"/>
</dbReference>
<dbReference type="AlphaFoldDB" id="A0A1G6NKJ5"/>
<gene>
    <name evidence="1" type="ORF">SAMN05444580_101578</name>
</gene>
<organism evidence="1 2">
    <name type="scientific">Rhodococcus tukisamuensis</name>
    <dbReference type="NCBI Taxonomy" id="168276"/>
    <lineage>
        <taxon>Bacteria</taxon>
        <taxon>Bacillati</taxon>
        <taxon>Actinomycetota</taxon>
        <taxon>Actinomycetes</taxon>
        <taxon>Mycobacteriales</taxon>
        <taxon>Nocardiaceae</taxon>
        <taxon>Rhodococcus</taxon>
    </lineage>
</organism>
<proteinExistence type="predicted"/>
<dbReference type="RefSeq" id="WP_072843149.1">
    <property type="nucleotide sequence ID" value="NZ_FNAB01000001.1"/>
</dbReference>
<evidence type="ECO:0000313" key="1">
    <source>
        <dbReference type="EMBL" id="SDC68460.1"/>
    </source>
</evidence>
<dbReference type="EMBL" id="FNAB01000001">
    <property type="protein sequence ID" value="SDC68460.1"/>
    <property type="molecule type" value="Genomic_DNA"/>
</dbReference>
<sequence length="68" mass="8051">MFTTLEMHDVWRRQVRDGDGAHPRSDGYTALFELVAPAWDEWLHRWGHRGPERRRQRRRGMTAPALPG</sequence>
<evidence type="ECO:0000313" key="2">
    <source>
        <dbReference type="Proteomes" id="UP000199417"/>
    </source>
</evidence>
<protein>
    <submittedName>
        <fullName evidence="1">Uncharacterized protein</fullName>
    </submittedName>
</protein>
<keyword evidence="2" id="KW-1185">Reference proteome</keyword>